<reference evidence="1" key="1">
    <citation type="submission" date="2020-03" db="EMBL/GenBank/DDBJ databases">
        <title>The deep terrestrial virosphere.</title>
        <authorList>
            <person name="Holmfeldt K."/>
            <person name="Nilsson E."/>
            <person name="Simone D."/>
            <person name="Lopez-Fernandez M."/>
            <person name="Wu X."/>
            <person name="de Brujin I."/>
            <person name="Lundin D."/>
            <person name="Andersson A."/>
            <person name="Bertilsson S."/>
            <person name="Dopson M."/>
        </authorList>
    </citation>
    <scope>NUCLEOTIDE SEQUENCE</scope>
    <source>
        <strain evidence="1">MM415A05217</strain>
    </source>
</reference>
<name>A0A6M3JI57_9ZZZZ</name>
<organism evidence="1">
    <name type="scientific">viral metagenome</name>
    <dbReference type="NCBI Taxonomy" id="1070528"/>
    <lineage>
        <taxon>unclassified sequences</taxon>
        <taxon>metagenomes</taxon>
        <taxon>organismal metagenomes</taxon>
    </lineage>
</organism>
<dbReference type="AlphaFoldDB" id="A0A6M3JI57"/>
<accession>A0A6M3JI57</accession>
<dbReference type="EMBL" id="MT141669">
    <property type="protein sequence ID" value="QJA69008.1"/>
    <property type="molecule type" value="Genomic_DNA"/>
</dbReference>
<evidence type="ECO:0000313" key="1">
    <source>
        <dbReference type="EMBL" id="QJA69008.1"/>
    </source>
</evidence>
<proteinExistence type="predicted"/>
<sequence>MAKTAQKESYKNSVVVKGEMLFFVKKAGKSFGVLLKDKDGDEITKLYGNGNRKIRSDRDETIFGMIGSDGREDVVAKRSGKGSDVKSQIKKLDKKAKLALLMELLS</sequence>
<protein>
    <submittedName>
        <fullName evidence="1">Uncharacterized protein</fullName>
    </submittedName>
</protein>
<gene>
    <name evidence="1" type="ORF">MM415A05217_0005</name>
</gene>